<dbReference type="Proteomes" id="UP001258181">
    <property type="component" value="Unassembled WGS sequence"/>
</dbReference>
<dbReference type="InterPro" id="IPR002942">
    <property type="entry name" value="S4_RNA-bd"/>
</dbReference>
<sequence>MMSIYQHYRPEEHEFVDRTVRWKAEVIERYSPKLTDFLDPREQEIVRNIVGNDAGIRLSMWGGSSYSERKRALIYPDYYEAGSNDYQLVYYDITYPSKFSTIEHRDVLGALMNIGVKRSKYGDILVQDHQVQFVCAEEISGFIEMNLTKIGKTGVKLKHIEEHELAVIEADYDERSGTVSSLRLDVIIAEIYKLSRSKVSPLIVQGRVKLNHKITEQTSVEVREGDEFSLRGFGRSKLIAIEGTTKKEKWRVRYGLLK</sequence>
<reference evidence="3 4" key="1">
    <citation type="submission" date="2023-07" db="EMBL/GenBank/DDBJ databases">
        <title>Sorghum-associated microbial communities from plants grown in Nebraska, USA.</title>
        <authorList>
            <person name="Schachtman D."/>
        </authorList>
    </citation>
    <scope>NUCLEOTIDE SEQUENCE [LARGE SCALE GENOMIC DNA]</scope>
    <source>
        <strain evidence="3 4">BE211</strain>
    </source>
</reference>
<dbReference type="Gene3D" id="3.30.70.330">
    <property type="match status" value="1"/>
</dbReference>
<dbReference type="InterPro" id="IPR012677">
    <property type="entry name" value="Nucleotide-bd_a/b_plait_sf"/>
</dbReference>
<dbReference type="InterPro" id="IPR040591">
    <property type="entry name" value="RqcP2_RBD"/>
</dbReference>
<keyword evidence="4" id="KW-1185">Reference proteome</keyword>
<comment type="caution">
    <text evidence="3">The sequence shown here is derived from an EMBL/GenBank/DDBJ whole genome shotgun (WGS) entry which is preliminary data.</text>
</comment>
<accession>A0ABU1U4V2</accession>
<evidence type="ECO:0000259" key="2">
    <source>
        <dbReference type="SMART" id="SM00363"/>
    </source>
</evidence>
<dbReference type="InterPro" id="IPR036986">
    <property type="entry name" value="S4_RNA-bd_sf"/>
</dbReference>
<evidence type="ECO:0000256" key="1">
    <source>
        <dbReference type="PROSITE-ProRule" id="PRU00182"/>
    </source>
</evidence>
<gene>
    <name evidence="3" type="ORF">J2X07_003487</name>
</gene>
<dbReference type="SMART" id="SM00363">
    <property type="entry name" value="S4"/>
    <property type="match status" value="1"/>
</dbReference>
<dbReference type="PANTHER" id="PTHR13633:SF3">
    <property type="entry name" value="MITOCHONDRIAL TRANSCRIPTION RESCUE FACTOR 1"/>
    <property type="match status" value="1"/>
</dbReference>
<keyword evidence="1" id="KW-0694">RNA-binding</keyword>
<dbReference type="Pfam" id="PF01479">
    <property type="entry name" value="S4"/>
    <property type="match status" value="1"/>
</dbReference>
<dbReference type="PROSITE" id="PS50889">
    <property type="entry name" value="S4"/>
    <property type="match status" value="1"/>
</dbReference>
<dbReference type="CDD" id="cd00165">
    <property type="entry name" value="S4"/>
    <property type="match status" value="1"/>
</dbReference>
<dbReference type="EMBL" id="JAVDWA010000008">
    <property type="protein sequence ID" value="MDR7074490.1"/>
    <property type="molecule type" value="Genomic_DNA"/>
</dbReference>
<dbReference type="Gene3D" id="3.10.290.10">
    <property type="entry name" value="RNA-binding S4 domain"/>
    <property type="match status" value="1"/>
</dbReference>
<dbReference type="PANTHER" id="PTHR13633">
    <property type="entry name" value="MITOCHONDRIAL TRANSCRIPTION RESCUE FACTOR 1"/>
    <property type="match status" value="1"/>
</dbReference>
<organism evidence="3 4">
    <name type="scientific">Fictibacillus barbaricus</name>
    <dbReference type="NCBI Taxonomy" id="182136"/>
    <lineage>
        <taxon>Bacteria</taxon>
        <taxon>Bacillati</taxon>
        <taxon>Bacillota</taxon>
        <taxon>Bacilli</taxon>
        <taxon>Bacillales</taxon>
        <taxon>Fictibacillaceae</taxon>
        <taxon>Fictibacillus</taxon>
    </lineage>
</organism>
<evidence type="ECO:0000313" key="3">
    <source>
        <dbReference type="EMBL" id="MDR7074490.1"/>
    </source>
</evidence>
<feature type="domain" description="RNA-binding S4" evidence="2">
    <location>
        <begin position="182"/>
        <end position="239"/>
    </location>
</feature>
<protein>
    <submittedName>
        <fullName evidence="3">RNA-binding protein YlmH</fullName>
    </submittedName>
</protein>
<dbReference type="InterPro" id="IPR048443">
    <property type="entry name" value="RqcP2_N"/>
</dbReference>
<dbReference type="Gene3D" id="3.30.1370.160">
    <property type="match status" value="1"/>
</dbReference>
<dbReference type="SUPFAM" id="SSF55174">
    <property type="entry name" value="Alpha-L RNA-binding motif"/>
    <property type="match status" value="1"/>
</dbReference>
<proteinExistence type="predicted"/>
<evidence type="ECO:0000313" key="4">
    <source>
        <dbReference type="Proteomes" id="UP001258181"/>
    </source>
</evidence>
<dbReference type="Pfam" id="PF17774">
    <property type="entry name" value="YlmH_RBD"/>
    <property type="match status" value="1"/>
</dbReference>
<dbReference type="Pfam" id="PF21278">
    <property type="entry name" value="YlmH_1st"/>
    <property type="match status" value="1"/>
</dbReference>
<name>A0ABU1U4V2_9BACL</name>